<keyword evidence="1" id="KW-1133">Transmembrane helix</keyword>
<dbReference type="KEGG" id="lsd:EMK97_15505"/>
<dbReference type="Proteomes" id="UP000290244">
    <property type="component" value="Chromosome"/>
</dbReference>
<dbReference type="RefSeq" id="WP_130603697.1">
    <property type="nucleotide sequence ID" value="NZ_CP034759.1"/>
</dbReference>
<keyword evidence="1" id="KW-0812">Transmembrane</keyword>
<proteinExistence type="predicted"/>
<sequence>MKDKTSRQNPTAKASKSDLIEMQTEYALLKAMLKSKTLVAMLLIGLSLFAGLIYFLISMAS</sequence>
<dbReference type="AlphaFoldDB" id="A0A4P6P7J9"/>
<organism evidence="2 3">
    <name type="scientific">Litorilituus sediminis</name>
    <dbReference type="NCBI Taxonomy" id="718192"/>
    <lineage>
        <taxon>Bacteria</taxon>
        <taxon>Pseudomonadati</taxon>
        <taxon>Pseudomonadota</taxon>
        <taxon>Gammaproteobacteria</taxon>
        <taxon>Alteromonadales</taxon>
        <taxon>Colwelliaceae</taxon>
        <taxon>Litorilituus</taxon>
    </lineage>
</organism>
<evidence type="ECO:0000313" key="3">
    <source>
        <dbReference type="Proteomes" id="UP000290244"/>
    </source>
</evidence>
<feature type="transmembrane region" description="Helical" evidence="1">
    <location>
        <begin position="38"/>
        <end position="57"/>
    </location>
</feature>
<dbReference type="EMBL" id="CP034759">
    <property type="protein sequence ID" value="QBG37028.1"/>
    <property type="molecule type" value="Genomic_DNA"/>
</dbReference>
<accession>A0A4P6P7J9</accession>
<protein>
    <submittedName>
        <fullName evidence="2">Uncharacterized protein</fullName>
    </submittedName>
</protein>
<keyword evidence="1" id="KW-0472">Membrane</keyword>
<reference evidence="2 3" key="1">
    <citation type="submission" date="2018-12" db="EMBL/GenBank/DDBJ databases">
        <title>Complete genome of Litorilituus sediminis.</title>
        <authorList>
            <person name="Liu A."/>
            <person name="Rong J."/>
        </authorList>
    </citation>
    <scope>NUCLEOTIDE SEQUENCE [LARGE SCALE GENOMIC DNA]</scope>
    <source>
        <strain evidence="2 3">JCM 17549</strain>
    </source>
</reference>
<evidence type="ECO:0000256" key="1">
    <source>
        <dbReference type="SAM" id="Phobius"/>
    </source>
</evidence>
<keyword evidence="3" id="KW-1185">Reference proteome</keyword>
<name>A0A4P6P7J9_9GAMM</name>
<evidence type="ECO:0000313" key="2">
    <source>
        <dbReference type="EMBL" id="QBG37028.1"/>
    </source>
</evidence>
<gene>
    <name evidence="2" type="ORF">EMK97_15505</name>
</gene>
<dbReference type="OrthoDB" id="6402278at2"/>